<reference evidence="1" key="1">
    <citation type="submission" date="2021-03" db="EMBL/GenBank/DDBJ databases">
        <authorList>
            <consortium name="DOE Joint Genome Institute"/>
            <person name="Ahrendt S."/>
            <person name="Looney B.P."/>
            <person name="Miyauchi S."/>
            <person name="Morin E."/>
            <person name="Drula E."/>
            <person name="Courty P.E."/>
            <person name="Chicoki N."/>
            <person name="Fauchery L."/>
            <person name="Kohler A."/>
            <person name="Kuo A."/>
            <person name="Labutti K."/>
            <person name="Pangilinan J."/>
            <person name="Lipzen A."/>
            <person name="Riley R."/>
            <person name="Andreopoulos W."/>
            <person name="He G."/>
            <person name="Johnson J."/>
            <person name="Barry K.W."/>
            <person name="Grigoriev I.V."/>
            <person name="Nagy L."/>
            <person name="Hibbett D."/>
            <person name="Henrissat B."/>
            <person name="Matheny P.B."/>
            <person name="Labbe J."/>
            <person name="Martin F."/>
        </authorList>
    </citation>
    <scope>NUCLEOTIDE SEQUENCE</scope>
    <source>
        <strain evidence="1">HHB10654</strain>
    </source>
</reference>
<sequence>MFSKALWSSLAVLALTSSVHAHAVIFPELGVKGTPARSDVQRPSAAKPCGTTNIASTINTSTPVAASANGSFALAALNFNAGTDGSRHITTVQVDPTGTGQEFVSAQMLVNGDASPTNVGQQALVGQLPAGTKCSGGKAGNICVVSLTTDGGFGNCVAVQQGAAKAARDVATDSAVVTAANVTATTATKEHKKGGKKAHKGHKGKKSDKKAGAAASSASAGAAATTVPASVGALNARAATATVTNATAAAATKEHKKHKKGGKKSHKGHKKGKKTADASSSAPVVATPVPVAATAGPVQARIWGSRRSVPVAAPSSATAAVAGTKEHRKHKKGGKKVHKH</sequence>
<name>A0ACB8T2Z8_9AGAM</name>
<dbReference type="Proteomes" id="UP000814140">
    <property type="component" value="Unassembled WGS sequence"/>
</dbReference>
<protein>
    <submittedName>
        <fullName evidence="1">Uncharacterized protein</fullName>
    </submittedName>
</protein>
<dbReference type="EMBL" id="MU277204">
    <property type="protein sequence ID" value="KAI0063095.1"/>
    <property type="molecule type" value="Genomic_DNA"/>
</dbReference>
<keyword evidence="2" id="KW-1185">Reference proteome</keyword>
<evidence type="ECO:0000313" key="1">
    <source>
        <dbReference type="EMBL" id="KAI0063095.1"/>
    </source>
</evidence>
<accession>A0ACB8T2Z8</accession>
<proteinExistence type="predicted"/>
<organism evidence="1 2">
    <name type="scientific">Artomyces pyxidatus</name>
    <dbReference type="NCBI Taxonomy" id="48021"/>
    <lineage>
        <taxon>Eukaryota</taxon>
        <taxon>Fungi</taxon>
        <taxon>Dikarya</taxon>
        <taxon>Basidiomycota</taxon>
        <taxon>Agaricomycotina</taxon>
        <taxon>Agaricomycetes</taxon>
        <taxon>Russulales</taxon>
        <taxon>Auriscalpiaceae</taxon>
        <taxon>Artomyces</taxon>
    </lineage>
</organism>
<reference evidence="1" key="2">
    <citation type="journal article" date="2022" name="New Phytol.">
        <title>Evolutionary transition to the ectomycorrhizal habit in the genomes of a hyperdiverse lineage of mushroom-forming fungi.</title>
        <authorList>
            <person name="Looney B."/>
            <person name="Miyauchi S."/>
            <person name="Morin E."/>
            <person name="Drula E."/>
            <person name="Courty P.E."/>
            <person name="Kohler A."/>
            <person name="Kuo A."/>
            <person name="LaButti K."/>
            <person name="Pangilinan J."/>
            <person name="Lipzen A."/>
            <person name="Riley R."/>
            <person name="Andreopoulos W."/>
            <person name="He G."/>
            <person name="Johnson J."/>
            <person name="Nolan M."/>
            <person name="Tritt A."/>
            <person name="Barry K.W."/>
            <person name="Grigoriev I.V."/>
            <person name="Nagy L.G."/>
            <person name="Hibbett D."/>
            <person name="Henrissat B."/>
            <person name="Matheny P.B."/>
            <person name="Labbe J."/>
            <person name="Martin F.M."/>
        </authorList>
    </citation>
    <scope>NUCLEOTIDE SEQUENCE</scope>
    <source>
        <strain evidence="1">HHB10654</strain>
    </source>
</reference>
<evidence type="ECO:0000313" key="2">
    <source>
        <dbReference type="Proteomes" id="UP000814140"/>
    </source>
</evidence>
<gene>
    <name evidence="1" type="ORF">BV25DRAFT_1915424</name>
</gene>
<comment type="caution">
    <text evidence="1">The sequence shown here is derived from an EMBL/GenBank/DDBJ whole genome shotgun (WGS) entry which is preliminary data.</text>
</comment>